<evidence type="ECO:0000313" key="2">
    <source>
        <dbReference type="EMBL" id="THG42099.1"/>
    </source>
</evidence>
<feature type="domain" description="AsmA" evidence="1">
    <location>
        <begin position="11"/>
        <end position="165"/>
    </location>
</feature>
<proteinExistence type="predicted"/>
<comment type="caution">
    <text evidence="2">The sequence shown here is derived from an EMBL/GenBank/DDBJ whole genome shotgun (WGS) entry which is preliminary data.</text>
</comment>
<dbReference type="InterPro" id="IPR052894">
    <property type="entry name" value="AsmA-related"/>
</dbReference>
<name>A0ABY2QM43_9SPHN</name>
<sequence>MPTFLSRRRVRVILATAGALLLCALLALAIFPWGMLKGAAESRLTQRFGRPVTIGTMERVDPVGFATIVRLRDVRIPGPAWSAPRDLAKIGRIDVGFNALSLLLGRLSPHTIDISGAQINLVRTRDGRENWRQDKSADRQSGNSSLDRLTVANSRLRYDDAKQDRRFDMAFASDAGAGLRLQGSGTVRGAPVTLAARAPALSDRDGGRWPFEARITGEALSMHTRGTMAAPFDTDRMTLDVTARANDLKLIDAIIEAGLFQTQSVTLSAHVRREPTRWLIDRLDGRIGRSDLSGKLTVDKVDGRTKLSGTFVSRQLDFDDFASDEGLRRAAAKKRAIGPRIVPDTRVNLAKVGKTDGTISFRVGNIVSRQGPSSLKTLAGTLALDNRKLSVAPLTIGLSQGRIAGSAIVDQSDGAPEPLVRLDLRLLDSSIPALGGGGGSVTGRVDARAVLAGRGSTIREAVGKSSGRIGVVARNGAMPAEIAAALGFDAGRALLAGEKDRAALRCVVVGIALRGGRGTVGPFVIDTSQSRLDGAGTVTFPGETLAVRLTGAPKQDAVLRLPGSATLSGTISEPDVQVPKEVKSVGNVFKAIGRAITGKQGPTATDADCAALSARVLR</sequence>
<accession>A0ABY2QM43</accession>
<organism evidence="2 3">
    <name type="scientific">Sphingomonas olei</name>
    <dbReference type="NCBI Taxonomy" id="1886787"/>
    <lineage>
        <taxon>Bacteria</taxon>
        <taxon>Pseudomonadati</taxon>
        <taxon>Pseudomonadota</taxon>
        <taxon>Alphaproteobacteria</taxon>
        <taxon>Sphingomonadales</taxon>
        <taxon>Sphingomonadaceae</taxon>
        <taxon>Sphingomonas</taxon>
    </lineage>
</organism>
<dbReference type="Proteomes" id="UP000308038">
    <property type="component" value="Unassembled WGS sequence"/>
</dbReference>
<dbReference type="PANTHER" id="PTHR30441:SF4">
    <property type="entry name" value="PROTEIN ASMA"/>
    <property type="match status" value="1"/>
</dbReference>
<dbReference type="PANTHER" id="PTHR30441">
    <property type="entry name" value="DUF748 DOMAIN-CONTAINING PROTEIN"/>
    <property type="match status" value="1"/>
</dbReference>
<evidence type="ECO:0000259" key="1">
    <source>
        <dbReference type="Pfam" id="PF05170"/>
    </source>
</evidence>
<protein>
    <submittedName>
        <fullName evidence="2">AsmA family protein</fullName>
    </submittedName>
</protein>
<reference evidence="2 3" key="1">
    <citation type="submission" date="2019-04" db="EMBL/GenBank/DDBJ databases">
        <title>Microbes associate with the intestines of laboratory mice.</title>
        <authorList>
            <person name="Navarre W."/>
            <person name="Wong E."/>
            <person name="Huang K.C."/>
            <person name="Tropini C."/>
            <person name="Ng K."/>
            <person name="Yu B."/>
        </authorList>
    </citation>
    <scope>NUCLEOTIDE SEQUENCE [LARGE SCALE GENOMIC DNA]</scope>
    <source>
        <strain evidence="2 3">NM83_B4-11</strain>
    </source>
</reference>
<dbReference type="RefSeq" id="WP_136450462.1">
    <property type="nucleotide sequence ID" value="NZ_SSTI01000001.1"/>
</dbReference>
<gene>
    <name evidence="2" type="ORF">E5988_01160</name>
</gene>
<dbReference type="EMBL" id="SSTI01000001">
    <property type="protein sequence ID" value="THG42099.1"/>
    <property type="molecule type" value="Genomic_DNA"/>
</dbReference>
<dbReference type="InterPro" id="IPR007844">
    <property type="entry name" value="AsmA"/>
</dbReference>
<evidence type="ECO:0000313" key="3">
    <source>
        <dbReference type="Proteomes" id="UP000308038"/>
    </source>
</evidence>
<dbReference type="Pfam" id="PF05170">
    <property type="entry name" value="AsmA"/>
    <property type="match status" value="1"/>
</dbReference>
<keyword evidence="3" id="KW-1185">Reference proteome</keyword>